<accession>A0A915J7R3</accession>
<proteinExistence type="predicted"/>
<dbReference type="Proteomes" id="UP000887565">
    <property type="component" value="Unplaced"/>
</dbReference>
<organism evidence="1 2">
    <name type="scientific">Romanomermis culicivorax</name>
    <name type="common">Nematode worm</name>
    <dbReference type="NCBI Taxonomy" id="13658"/>
    <lineage>
        <taxon>Eukaryota</taxon>
        <taxon>Metazoa</taxon>
        <taxon>Ecdysozoa</taxon>
        <taxon>Nematoda</taxon>
        <taxon>Enoplea</taxon>
        <taxon>Dorylaimia</taxon>
        <taxon>Mermithida</taxon>
        <taxon>Mermithoidea</taxon>
        <taxon>Mermithidae</taxon>
        <taxon>Romanomermis</taxon>
    </lineage>
</organism>
<protein>
    <submittedName>
        <fullName evidence="2">Uncharacterized protein</fullName>
    </submittedName>
</protein>
<dbReference type="AlphaFoldDB" id="A0A915J7R3"/>
<name>A0A915J7R3_ROMCU</name>
<evidence type="ECO:0000313" key="1">
    <source>
        <dbReference type="Proteomes" id="UP000887565"/>
    </source>
</evidence>
<reference evidence="2" key="1">
    <citation type="submission" date="2022-11" db="UniProtKB">
        <authorList>
            <consortium name="WormBaseParasite"/>
        </authorList>
    </citation>
    <scope>IDENTIFICATION</scope>
</reference>
<evidence type="ECO:0000313" key="2">
    <source>
        <dbReference type="WBParaSite" id="nRc.2.0.1.t22180-RA"/>
    </source>
</evidence>
<dbReference type="WBParaSite" id="nRc.2.0.1.t22180-RA">
    <property type="protein sequence ID" value="nRc.2.0.1.t22180-RA"/>
    <property type="gene ID" value="nRc.2.0.1.g22180"/>
</dbReference>
<sequence>MENRTRNVNDQEKVRYKGAVVIPYSGQLTKQLERISHKYVVRLVAISISNEHENAIQSKKGRQENAISHKAFPAIIIFIP</sequence>
<keyword evidence="1" id="KW-1185">Reference proteome</keyword>